<keyword evidence="7" id="KW-0732">Signal</keyword>
<evidence type="ECO:0000256" key="8">
    <source>
        <dbReference type="ARBA" id="ARBA00022801"/>
    </source>
</evidence>
<dbReference type="PRINTS" id="PR00742">
    <property type="entry name" value="GLHYDRLASE35"/>
</dbReference>
<feature type="domain" description="Glycoside hydrolase 35 catalytic" evidence="10">
    <location>
        <begin position="40"/>
        <end position="331"/>
    </location>
</feature>
<keyword evidence="8" id="KW-0378">Hydrolase</keyword>
<dbReference type="InterPro" id="IPR031330">
    <property type="entry name" value="Gly_Hdrlase_35_cat"/>
</dbReference>
<gene>
    <name evidence="11" type="ORF">LUZ62_016479</name>
</gene>
<evidence type="ECO:0000256" key="1">
    <source>
        <dbReference type="ARBA" id="ARBA00001412"/>
    </source>
</evidence>
<comment type="catalytic activity">
    <reaction evidence="1">
        <text>Hydrolysis of terminal non-reducing beta-D-galactose residues in beta-D-galactosides.</text>
        <dbReference type="EC" id="3.2.1.23"/>
    </reaction>
</comment>
<dbReference type="InterPro" id="IPR019801">
    <property type="entry name" value="Glyco_hydro_35_CS"/>
</dbReference>
<dbReference type="Pfam" id="PF01301">
    <property type="entry name" value="Glyco_hydro_35"/>
    <property type="match status" value="1"/>
</dbReference>
<evidence type="ECO:0000259" key="10">
    <source>
        <dbReference type="Pfam" id="PF01301"/>
    </source>
</evidence>
<dbReference type="SUPFAM" id="SSF51445">
    <property type="entry name" value="(Trans)glycosidases"/>
    <property type="match status" value="1"/>
</dbReference>
<dbReference type="PANTHER" id="PTHR23421">
    <property type="entry name" value="BETA-GALACTOSIDASE RELATED"/>
    <property type="match status" value="1"/>
</dbReference>
<evidence type="ECO:0000313" key="11">
    <source>
        <dbReference type="EMBL" id="KAJ4803913.1"/>
    </source>
</evidence>
<evidence type="ECO:0000256" key="2">
    <source>
        <dbReference type="ARBA" id="ARBA00004271"/>
    </source>
</evidence>
<evidence type="ECO:0000256" key="6">
    <source>
        <dbReference type="ARBA" id="ARBA00022525"/>
    </source>
</evidence>
<accession>A0AAV8GM06</accession>
<reference evidence="11" key="1">
    <citation type="submission" date="2022-08" db="EMBL/GenBank/DDBJ databases">
        <authorList>
            <person name="Marques A."/>
        </authorList>
    </citation>
    <scope>NUCLEOTIDE SEQUENCE</scope>
    <source>
        <strain evidence="11">RhyPub2mFocal</strain>
        <tissue evidence="11">Leaves</tissue>
    </source>
</reference>
<dbReference type="InterPro" id="IPR017853">
    <property type="entry name" value="GH"/>
</dbReference>
<dbReference type="FunFam" id="3.20.20.80:FF:000006">
    <property type="entry name" value="Beta-galactosidase"/>
    <property type="match status" value="1"/>
</dbReference>
<dbReference type="GO" id="GO:0004565">
    <property type="term" value="F:beta-galactosidase activity"/>
    <property type="evidence" value="ECO:0007669"/>
    <property type="project" value="UniProtKB-EC"/>
</dbReference>
<evidence type="ECO:0000256" key="7">
    <source>
        <dbReference type="ARBA" id="ARBA00022729"/>
    </source>
</evidence>
<keyword evidence="12" id="KW-1185">Reference proteome</keyword>
<evidence type="ECO:0000256" key="4">
    <source>
        <dbReference type="ARBA" id="ARBA00012756"/>
    </source>
</evidence>
<name>A0AAV8GM06_9POAL</name>
<keyword evidence="9" id="KW-0326">Glycosidase</keyword>
<evidence type="ECO:0000256" key="3">
    <source>
        <dbReference type="ARBA" id="ARBA00009809"/>
    </source>
</evidence>
<dbReference type="Proteomes" id="UP001140206">
    <property type="component" value="Chromosome 1"/>
</dbReference>
<comment type="subcellular location">
    <subcellularLocation>
        <location evidence="2">Secreted</location>
        <location evidence="2">Extracellular space</location>
        <location evidence="2">Apoplast</location>
    </subcellularLocation>
</comment>
<evidence type="ECO:0000256" key="9">
    <source>
        <dbReference type="ARBA" id="ARBA00023295"/>
    </source>
</evidence>
<dbReference type="AlphaFoldDB" id="A0AAV8GM06"/>
<organism evidence="11 12">
    <name type="scientific">Rhynchospora pubera</name>
    <dbReference type="NCBI Taxonomy" id="906938"/>
    <lineage>
        <taxon>Eukaryota</taxon>
        <taxon>Viridiplantae</taxon>
        <taxon>Streptophyta</taxon>
        <taxon>Embryophyta</taxon>
        <taxon>Tracheophyta</taxon>
        <taxon>Spermatophyta</taxon>
        <taxon>Magnoliopsida</taxon>
        <taxon>Liliopsida</taxon>
        <taxon>Poales</taxon>
        <taxon>Cyperaceae</taxon>
        <taxon>Cyperoideae</taxon>
        <taxon>Rhynchosporeae</taxon>
        <taxon>Rhynchospora</taxon>
    </lineage>
</organism>
<comment type="similarity">
    <text evidence="3">Belongs to the glycosyl hydrolase 35 family.</text>
</comment>
<dbReference type="EMBL" id="JAMFTS010000001">
    <property type="protein sequence ID" value="KAJ4803913.1"/>
    <property type="molecule type" value="Genomic_DNA"/>
</dbReference>
<keyword evidence="5" id="KW-0052">Apoplast</keyword>
<dbReference type="EC" id="3.2.1.23" evidence="4"/>
<dbReference type="GO" id="GO:0005975">
    <property type="term" value="P:carbohydrate metabolic process"/>
    <property type="evidence" value="ECO:0007669"/>
    <property type="project" value="InterPro"/>
</dbReference>
<dbReference type="Gene3D" id="3.20.20.80">
    <property type="entry name" value="Glycosidases"/>
    <property type="match status" value="1"/>
</dbReference>
<comment type="caution">
    <text evidence="11">The sequence shown here is derived from an EMBL/GenBank/DDBJ whole genome shotgun (WGS) entry which is preliminary data.</text>
</comment>
<dbReference type="InterPro" id="IPR001944">
    <property type="entry name" value="Glycoside_Hdrlase_35"/>
</dbReference>
<protein>
    <recommendedName>
        <fullName evidence="4">beta-galactosidase</fullName>
        <ecNumber evidence="4">3.2.1.23</ecNumber>
    </recommendedName>
</protein>
<dbReference type="GO" id="GO:0048046">
    <property type="term" value="C:apoplast"/>
    <property type="evidence" value="ECO:0007669"/>
    <property type="project" value="UniProtKB-SubCell"/>
</dbReference>
<evidence type="ECO:0000256" key="5">
    <source>
        <dbReference type="ARBA" id="ARBA00022523"/>
    </source>
</evidence>
<proteinExistence type="inferred from homology"/>
<dbReference type="PROSITE" id="PS01182">
    <property type="entry name" value="GLYCOSYL_HYDROL_F35"/>
    <property type="match status" value="1"/>
</dbReference>
<evidence type="ECO:0000313" key="12">
    <source>
        <dbReference type="Proteomes" id="UP001140206"/>
    </source>
</evidence>
<keyword evidence="6" id="KW-0964">Secreted</keyword>
<sequence length="336" mass="38120">MKAALQVVRLAAVLFVIGCFVSIAAATVVRVGNVTYDDRSLIVNGKRELIFSGSIHYPRSPPALWPDLLEKAKQGGLNAISTYVFWNAHEPAPGEFNFEGQYDLVKFIKLVQQNGMYAILRIGPFIQAEWNHGGFPYWLREIEGITFRTNNDPFKFYMERFVRKVIEVMKKENLFASQGGPIILAQVENEYSNIAAAFEGNGTEYVQWAANMAHSTNIGVPWIMCKQKDAPGTVIPTCNGRNCGDTFVRKDQTKPIFWTENWTAQYRVFGDPPSQRSAEDIAFAVVRFFSKMGTLTNYYMYHGGTNFDRNGAAFVMTRYYDEAPLDEYGNKNLWLL</sequence>